<evidence type="ECO:0000313" key="3">
    <source>
        <dbReference type="Proteomes" id="UP000321049"/>
    </source>
</evidence>
<organism evidence="2 3">
    <name type="scientific">Cellulomonas terrae</name>
    <dbReference type="NCBI Taxonomy" id="311234"/>
    <lineage>
        <taxon>Bacteria</taxon>
        <taxon>Bacillati</taxon>
        <taxon>Actinomycetota</taxon>
        <taxon>Actinomycetes</taxon>
        <taxon>Micrococcales</taxon>
        <taxon>Cellulomonadaceae</taxon>
        <taxon>Cellulomonas</taxon>
    </lineage>
</organism>
<evidence type="ECO:0000313" key="2">
    <source>
        <dbReference type="EMBL" id="GEL99770.1"/>
    </source>
</evidence>
<gene>
    <name evidence="2" type="ORF">CTE05_33170</name>
</gene>
<proteinExistence type="predicted"/>
<accession>A0A511JP09</accession>
<dbReference type="Proteomes" id="UP000321049">
    <property type="component" value="Unassembled WGS sequence"/>
</dbReference>
<comment type="caution">
    <text evidence="2">The sequence shown here is derived from an EMBL/GenBank/DDBJ whole genome shotgun (WGS) entry which is preliminary data.</text>
</comment>
<protein>
    <submittedName>
        <fullName evidence="2">Uncharacterized protein</fullName>
    </submittedName>
</protein>
<reference evidence="2 3" key="1">
    <citation type="submission" date="2019-07" db="EMBL/GenBank/DDBJ databases">
        <title>Whole genome shotgun sequence of Cellulomonas terrae NBRC 100819.</title>
        <authorList>
            <person name="Hosoyama A."/>
            <person name="Uohara A."/>
            <person name="Ohji S."/>
            <person name="Ichikawa N."/>
        </authorList>
    </citation>
    <scope>NUCLEOTIDE SEQUENCE [LARGE SCALE GENOMIC DNA]</scope>
    <source>
        <strain evidence="2 3">NBRC 100819</strain>
    </source>
</reference>
<evidence type="ECO:0000256" key="1">
    <source>
        <dbReference type="SAM" id="MobiDB-lite"/>
    </source>
</evidence>
<feature type="region of interest" description="Disordered" evidence="1">
    <location>
        <begin position="113"/>
        <end position="144"/>
    </location>
</feature>
<name>A0A511JP09_9CELL</name>
<dbReference type="EMBL" id="BJWH01000021">
    <property type="protein sequence ID" value="GEL99770.1"/>
    <property type="molecule type" value="Genomic_DNA"/>
</dbReference>
<keyword evidence="3" id="KW-1185">Reference proteome</keyword>
<sequence length="144" mass="14763">MPASPSRATPVHNPLTPERVGSLPSAHLFDLAATRAGLAAGSAGIAARGFECNGAAVVRTAWELLLSRFEDTPMSCPSCEGTTRERACIAERGATRGMVTIGAIGARAGLATASRDGRSASLGEVAPPQRVMRTGQRPPASPGR</sequence>
<dbReference type="AlphaFoldDB" id="A0A511JP09"/>